<dbReference type="PANTHER" id="PTHR42780:SF1">
    <property type="entry name" value="ISOLEUCINE--TRNA LIGASE, CYTOPLASMIC"/>
    <property type="match status" value="1"/>
</dbReference>
<proteinExistence type="predicted"/>
<dbReference type="SUPFAM" id="SSF52374">
    <property type="entry name" value="Nucleotidylyl transferase"/>
    <property type="match status" value="1"/>
</dbReference>
<feature type="compositionally biased region" description="Low complexity" evidence="6">
    <location>
        <begin position="103"/>
        <end position="123"/>
    </location>
</feature>
<evidence type="ECO:0000313" key="9">
    <source>
        <dbReference type="Proteomes" id="UP000764837"/>
    </source>
</evidence>
<reference evidence="8 9" key="1">
    <citation type="submission" date="2021-01" db="EMBL/GenBank/DDBJ databases">
        <title>Sequencing the genomes of 1000 actinobacteria strains.</title>
        <authorList>
            <person name="Klenk H.-P."/>
        </authorList>
    </citation>
    <scope>NUCLEOTIDE SEQUENCE [LARGE SCALE GENOMIC DNA]</scope>
    <source>
        <strain evidence="8 9">DSM 100204</strain>
    </source>
</reference>
<feature type="compositionally biased region" description="Polar residues" evidence="6">
    <location>
        <begin position="87"/>
        <end position="97"/>
    </location>
</feature>
<evidence type="ECO:0000256" key="3">
    <source>
        <dbReference type="ARBA" id="ARBA00022840"/>
    </source>
</evidence>
<evidence type="ECO:0000256" key="6">
    <source>
        <dbReference type="SAM" id="MobiDB-lite"/>
    </source>
</evidence>
<keyword evidence="9" id="KW-1185">Reference proteome</keyword>
<evidence type="ECO:0000256" key="5">
    <source>
        <dbReference type="ARBA" id="ARBA00023146"/>
    </source>
</evidence>
<name>A0ABS2LTI3_9ACTN</name>
<dbReference type="InterPro" id="IPR014729">
    <property type="entry name" value="Rossmann-like_a/b/a_fold"/>
</dbReference>
<organism evidence="8 9">
    <name type="scientific">Micromonospora luteifusca</name>
    <dbReference type="NCBI Taxonomy" id="709860"/>
    <lineage>
        <taxon>Bacteria</taxon>
        <taxon>Bacillati</taxon>
        <taxon>Actinomycetota</taxon>
        <taxon>Actinomycetes</taxon>
        <taxon>Micromonosporales</taxon>
        <taxon>Micromonosporaceae</taxon>
        <taxon>Micromonospora</taxon>
    </lineage>
</organism>
<dbReference type="EMBL" id="JAFBBP010000001">
    <property type="protein sequence ID" value="MBM7491496.1"/>
    <property type="molecule type" value="Genomic_DNA"/>
</dbReference>
<evidence type="ECO:0000259" key="7">
    <source>
        <dbReference type="Pfam" id="PF00133"/>
    </source>
</evidence>
<gene>
    <name evidence="8" type="ORF">JOD64_002718</name>
</gene>
<sequence length="123" mass="13728">MYRAIPTQVDLPALDQEILHFWHANSVFRRSLEQSLGRPEWVFYEGPPTANGMPGAHHIEARVFKDVFPRYKTMRVSTSPGRRAGTATGSRSSSPSRRNWAFPSSRTLRSSALPSSTLAAASR</sequence>
<keyword evidence="1" id="KW-0436">Ligase</keyword>
<keyword evidence="2" id="KW-0547">Nucleotide-binding</keyword>
<evidence type="ECO:0000256" key="4">
    <source>
        <dbReference type="ARBA" id="ARBA00022917"/>
    </source>
</evidence>
<feature type="region of interest" description="Disordered" evidence="6">
    <location>
        <begin position="75"/>
        <end position="123"/>
    </location>
</feature>
<accession>A0ABS2LTI3</accession>
<keyword evidence="4" id="KW-0648">Protein biosynthesis</keyword>
<dbReference type="Pfam" id="PF00133">
    <property type="entry name" value="tRNA-synt_1"/>
    <property type="match status" value="1"/>
</dbReference>
<evidence type="ECO:0000256" key="2">
    <source>
        <dbReference type="ARBA" id="ARBA00022741"/>
    </source>
</evidence>
<protein>
    <recommendedName>
        <fullName evidence="7">Aminoacyl-tRNA synthetase class Ia domain-containing protein</fullName>
    </recommendedName>
</protein>
<keyword evidence="3" id="KW-0067">ATP-binding</keyword>
<dbReference type="InterPro" id="IPR002300">
    <property type="entry name" value="aa-tRNA-synth_Ia"/>
</dbReference>
<evidence type="ECO:0000256" key="1">
    <source>
        <dbReference type="ARBA" id="ARBA00022598"/>
    </source>
</evidence>
<dbReference type="Gene3D" id="3.40.50.620">
    <property type="entry name" value="HUPs"/>
    <property type="match status" value="1"/>
</dbReference>
<comment type="caution">
    <text evidence="8">The sequence shown here is derived from an EMBL/GenBank/DDBJ whole genome shotgun (WGS) entry which is preliminary data.</text>
</comment>
<dbReference type="InterPro" id="IPR023586">
    <property type="entry name" value="Ile-tRNA-ligase_type2"/>
</dbReference>
<evidence type="ECO:0000313" key="8">
    <source>
        <dbReference type="EMBL" id="MBM7491496.1"/>
    </source>
</evidence>
<keyword evidence="5" id="KW-0030">Aminoacyl-tRNA synthetase</keyword>
<dbReference type="PANTHER" id="PTHR42780">
    <property type="entry name" value="SOLEUCYL-TRNA SYNTHETASE"/>
    <property type="match status" value="1"/>
</dbReference>
<feature type="domain" description="Aminoacyl-tRNA synthetase class Ia" evidence="7">
    <location>
        <begin position="18"/>
        <end position="78"/>
    </location>
</feature>
<dbReference type="Proteomes" id="UP000764837">
    <property type="component" value="Unassembled WGS sequence"/>
</dbReference>